<feature type="domain" description="HTH gntR-type" evidence="4">
    <location>
        <begin position="7"/>
        <end position="74"/>
    </location>
</feature>
<keyword evidence="6" id="KW-1185">Reference proteome</keyword>
<dbReference type="InterPro" id="IPR036390">
    <property type="entry name" value="WH_DNA-bd_sf"/>
</dbReference>
<evidence type="ECO:0000313" key="5">
    <source>
        <dbReference type="EMBL" id="MFC7393403.1"/>
    </source>
</evidence>
<dbReference type="EMBL" id="JBHTCO010000012">
    <property type="protein sequence ID" value="MFC7393403.1"/>
    <property type="molecule type" value="Genomic_DNA"/>
</dbReference>
<dbReference type="InterPro" id="IPR008920">
    <property type="entry name" value="TF_FadR/GntR_C"/>
</dbReference>
<dbReference type="InterPro" id="IPR000524">
    <property type="entry name" value="Tscrpt_reg_HTH_GntR"/>
</dbReference>
<evidence type="ECO:0000313" key="6">
    <source>
        <dbReference type="Proteomes" id="UP001596505"/>
    </source>
</evidence>
<dbReference type="CDD" id="cd07377">
    <property type="entry name" value="WHTH_GntR"/>
    <property type="match status" value="1"/>
</dbReference>
<keyword evidence="2" id="KW-0238">DNA-binding</keyword>
<dbReference type="PROSITE" id="PS50949">
    <property type="entry name" value="HTH_GNTR"/>
    <property type="match status" value="1"/>
</dbReference>
<dbReference type="SMART" id="SM00345">
    <property type="entry name" value="HTH_GNTR"/>
    <property type="match status" value="1"/>
</dbReference>
<organism evidence="5 6">
    <name type="scientific">Scopulibacillus cellulosilyticus</name>
    <dbReference type="NCBI Taxonomy" id="2665665"/>
    <lineage>
        <taxon>Bacteria</taxon>
        <taxon>Bacillati</taxon>
        <taxon>Bacillota</taxon>
        <taxon>Bacilli</taxon>
        <taxon>Bacillales</taxon>
        <taxon>Sporolactobacillaceae</taxon>
        <taxon>Scopulibacillus</taxon>
    </lineage>
</organism>
<dbReference type="Gene3D" id="1.20.120.530">
    <property type="entry name" value="GntR ligand-binding domain-like"/>
    <property type="match status" value="1"/>
</dbReference>
<dbReference type="Proteomes" id="UP001596505">
    <property type="component" value="Unassembled WGS sequence"/>
</dbReference>
<evidence type="ECO:0000256" key="1">
    <source>
        <dbReference type="ARBA" id="ARBA00023015"/>
    </source>
</evidence>
<accession>A0ABW2PVK1</accession>
<reference evidence="6" key="1">
    <citation type="journal article" date="2019" name="Int. J. Syst. Evol. Microbiol.">
        <title>The Global Catalogue of Microorganisms (GCM) 10K type strain sequencing project: providing services to taxonomists for standard genome sequencing and annotation.</title>
        <authorList>
            <consortium name="The Broad Institute Genomics Platform"/>
            <consortium name="The Broad Institute Genome Sequencing Center for Infectious Disease"/>
            <person name="Wu L."/>
            <person name="Ma J."/>
        </authorList>
    </citation>
    <scope>NUCLEOTIDE SEQUENCE [LARGE SCALE GENOMIC DNA]</scope>
    <source>
        <strain evidence="6">CGMCC 1.16305</strain>
    </source>
</reference>
<evidence type="ECO:0000256" key="2">
    <source>
        <dbReference type="ARBA" id="ARBA00023125"/>
    </source>
</evidence>
<dbReference type="Gene3D" id="1.10.10.10">
    <property type="entry name" value="Winged helix-like DNA-binding domain superfamily/Winged helix DNA-binding domain"/>
    <property type="match status" value="1"/>
</dbReference>
<proteinExistence type="predicted"/>
<evidence type="ECO:0000256" key="3">
    <source>
        <dbReference type="ARBA" id="ARBA00023163"/>
    </source>
</evidence>
<gene>
    <name evidence="5" type="ORF">ACFQRG_10590</name>
</gene>
<dbReference type="Pfam" id="PF07729">
    <property type="entry name" value="FCD"/>
    <property type="match status" value="1"/>
</dbReference>
<keyword evidence="3" id="KW-0804">Transcription</keyword>
<dbReference type="RefSeq" id="WP_380965892.1">
    <property type="nucleotide sequence ID" value="NZ_JBHTCO010000012.1"/>
</dbReference>
<keyword evidence="1" id="KW-0805">Transcription regulation</keyword>
<dbReference type="InterPro" id="IPR011711">
    <property type="entry name" value="GntR_C"/>
</dbReference>
<dbReference type="PANTHER" id="PTHR43537">
    <property type="entry name" value="TRANSCRIPTIONAL REGULATOR, GNTR FAMILY"/>
    <property type="match status" value="1"/>
</dbReference>
<name>A0ABW2PVK1_9BACL</name>
<protein>
    <submittedName>
        <fullName evidence="5">GntR family transcriptional regulator</fullName>
    </submittedName>
</protein>
<dbReference type="SUPFAM" id="SSF48008">
    <property type="entry name" value="GntR ligand-binding domain-like"/>
    <property type="match status" value="1"/>
</dbReference>
<dbReference type="PANTHER" id="PTHR43537:SF5">
    <property type="entry name" value="UXU OPERON TRANSCRIPTIONAL REGULATOR"/>
    <property type="match status" value="1"/>
</dbReference>
<dbReference type="InterPro" id="IPR036388">
    <property type="entry name" value="WH-like_DNA-bd_sf"/>
</dbReference>
<dbReference type="SMART" id="SM00895">
    <property type="entry name" value="FCD"/>
    <property type="match status" value="1"/>
</dbReference>
<comment type="caution">
    <text evidence="5">The sequence shown here is derived from an EMBL/GenBank/DDBJ whole genome shotgun (WGS) entry which is preliminary data.</text>
</comment>
<dbReference type="Pfam" id="PF00392">
    <property type="entry name" value="GntR"/>
    <property type="match status" value="1"/>
</dbReference>
<evidence type="ECO:0000259" key="4">
    <source>
        <dbReference type="PROSITE" id="PS50949"/>
    </source>
</evidence>
<sequence length="225" mass="26389">MKNEKDLNKQQYAYVTIRARILDGTYSPGFRLVINQLAKEFSTSAIPVREAIRQLEAEGLIDYKPYSGAVVTPIDENQYHETLSVLAVLEGYATADSSQQIPEEKLKELKKLNQSMRETFEEDYDFIHFGKLNRQFHSIIYDYCTNSYLAESIRQIWHRLDSIRHVGSLLVPKRVKESINEHDNIIKLMETKESLDKIEQVVREHKMNTLTSFNQRKKNMYFYDA</sequence>
<dbReference type="SUPFAM" id="SSF46785">
    <property type="entry name" value="Winged helix' DNA-binding domain"/>
    <property type="match status" value="1"/>
</dbReference>